<feature type="domain" description="ABC transporter substrate-binding protein PnrA-like" evidence="8">
    <location>
        <begin position="45"/>
        <end position="306"/>
    </location>
</feature>
<sequence>MSRKVFTAAVLGFAALALTACGTGATGAGSGSSTSGAGGDGAAPRVAALFTQSIDQGNWDPAGYEAYQDMCDANGFDCTYVEQATYEQAPSLLRDYAQQGYDLVIAHSSGYAAAMKETAAEFPDTEFSLFSYESDLEDLPNYSAWSVDWTQAGFLQGVVAGLVSPTGAIAAVGGEQLPSSEDTMKLLESSALTVNPAASVSQVWIGSFTDVAKGKQLALQAVSSGADFLVPMADSAGQGVQQAAEESGTLSLGEYVDESDTYPSVVTSVMVDFAAAYDEIGAKFADGTLGGTLVTMDASTGAFSFAPFHHVDASVEEKAQAALDGLADGSITAG</sequence>
<comment type="subcellular location">
    <subcellularLocation>
        <location evidence="1">Cell membrane</location>
        <topology evidence="1">Lipid-anchor</topology>
    </subcellularLocation>
</comment>
<comment type="caution">
    <text evidence="9">The sequence shown here is derived from an EMBL/GenBank/DDBJ whole genome shotgun (WGS) entry which is preliminary data.</text>
</comment>
<keyword evidence="6" id="KW-0449">Lipoprotein</keyword>
<keyword evidence="4 7" id="KW-0732">Signal</keyword>
<keyword evidence="3" id="KW-1003">Cell membrane</keyword>
<dbReference type="EMBL" id="JANLCK010000009">
    <property type="protein sequence ID" value="MCS5727239.1"/>
    <property type="molecule type" value="Genomic_DNA"/>
</dbReference>
<dbReference type="GO" id="GO:0005886">
    <property type="term" value="C:plasma membrane"/>
    <property type="evidence" value="ECO:0007669"/>
    <property type="project" value="UniProtKB-SubCell"/>
</dbReference>
<evidence type="ECO:0000313" key="10">
    <source>
        <dbReference type="Proteomes" id="UP001165587"/>
    </source>
</evidence>
<evidence type="ECO:0000256" key="6">
    <source>
        <dbReference type="ARBA" id="ARBA00023288"/>
    </source>
</evidence>
<dbReference type="Pfam" id="PF02608">
    <property type="entry name" value="Bmp"/>
    <property type="match status" value="1"/>
</dbReference>
<accession>A0AA41XFG4</accession>
<dbReference type="CDD" id="cd06304">
    <property type="entry name" value="PBP1_BmpA_Med_PnrA-like"/>
    <property type="match status" value="1"/>
</dbReference>
<dbReference type="Proteomes" id="UP001165587">
    <property type="component" value="Unassembled WGS sequence"/>
</dbReference>
<dbReference type="SUPFAM" id="SSF53822">
    <property type="entry name" value="Periplasmic binding protein-like I"/>
    <property type="match status" value="1"/>
</dbReference>
<evidence type="ECO:0000256" key="1">
    <source>
        <dbReference type="ARBA" id="ARBA00004193"/>
    </source>
</evidence>
<keyword evidence="10" id="KW-1185">Reference proteome</keyword>
<evidence type="ECO:0000256" key="4">
    <source>
        <dbReference type="ARBA" id="ARBA00022729"/>
    </source>
</evidence>
<gene>
    <name evidence="9" type="ORF">N1028_15175</name>
</gene>
<evidence type="ECO:0000256" key="5">
    <source>
        <dbReference type="ARBA" id="ARBA00023136"/>
    </source>
</evidence>
<evidence type="ECO:0000313" key="9">
    <source>
        <dbReference type="EMBL" id="MCS5727239.1"/>
    </source>
</evidence>
<feature type="signal peptide" evidence="7">
    <location>
        <begin position="1"/>
        <end position="19"/>
    </location>
</feature>
<feature type="chain" id="PRO_5041324565" evidence="7">
    <location>
        <begin position="20"/>
        <end position="334"/>
    </location>
</feature>
<dbReference type="InterPro" id="IPR003760">
    <property type="entry name" value="PnrA-like"/>
</dbReference>
<name>A0AA41XFG4_9MICO</name>
<proteinExistence type="inferred from homology"/>
<dbReference type="AlphaFoldDB" id="A0AA41XFG4"/>
<dbReference type="Gene3D" id="3.40.50.2300">
    <property type="match status" value="2"/>
</dbReference>
<keyword evidence="5" id="KW-0472">Membrane</keyword>
<dbReference type="PANTHER" id="PTHR34296:SF2">
    <property type="entry name" value="ABC TRANSPORTER GUANOSINE-BINDING PROTEIN NUPN"/>
    <property type="match status" value="1"/>
</dbReference>
<evidence type="ECO:0000256" key="2">
    <source>
        <dbReference type="ARBA" id="ARBA00008610"/>
    </source>
</evidence>
<dbReference type="RefSeq" id="WP_259530218.1">
    <property type="nucleotide sequence ID" value="NZ_JANLCK010000009.1"/>
</dbReference>
<protein>
    <submittedName>
        <fullName evidence="9">BMP family protein</fullName>
    </submittedName>
</protein>
<organism evidence="9 10">
    <name type="scientific">Herbiconiux oxytropis</name>
    <dbReference type="NCBI Taxonomy" id="2970915"/>
    <lineage>
        <taxon>Bacteria</taxon>
        <taxon>Bacillati</taxon>
        <taxon>Actinomycetota</taxon>
        <taxon>Actinomycetes</taxon>
        <taxon>Micrococcales</taxon>
        <taxon>Microbacteriaceae</taxon>
        <taxon>Herbiconiux</taxon>
    </lineage>
</organism>
<evidence type="ECO:0000259" key="8">
    <source>
        <dbReference type="Pfam" id="PF02608"/>
    </source>
</evidence>
<dbReference type="InterPro" id="IPR050957">
    <property type="entry name" value="BMP_lipoprotein"/>
</dbReference>
<evidence type="ECO:0000256" key="7">
    <source>
        <dbReference type="SAM" id="SignalP"/>
    </source>
</evidence>
<dbReference type="PANTHER" id="PTHR34296">
    <property type="entry name" value="TRANSCRIPTIONAL ACTIVATOR PROTEIN MED"/>
    <property type="match status" value="1"/>
</dbReference>
<dbReference type="PROSITE" id="PS51257">
    <property type="entry name" value="PROKAR_LIPOPROTEIN"/>
    <property type="match status" value="1"/>
</dbReference>
<dbReference type="InterPro" id="IPR028082">
    <property type="entry name" value="Peripla_BP_I"/>
</dbReference>
<reference evidence="9" key="1">
    <citation type="submission" date="2022-08" db="EMBL/GenBank/DDBJ databases">
        <authorList>
            <person name="Deng Y."/>
            <person name="Han X.-F."/>
            <person name="Zhang Y.-Q."/>
        </authorList>
    </citation>
    <scope>NUCLEOTIDE SEQUENCE</scope>
    <source>
        <strain evidence="9">CPCC 203407</strain>
    </source>
</reference>
<comment type="similarity">
    <text evidence="2">Belongs to the BMP lipoprotein family.</text>
</comment>
<evidence type="ECO:0000256" key="3">
    <source>
        <dbReference type="ARBA" id="ARBA00022475"/>
    </source>
</evidence>